<proteinExistence type="predicted"/>
<dbReference type="Proteomes" id="UP001194696">
    <property type="component" value="Unassembled WGS sequence"/>
</dbReference>
<comment type="caution">
    <text evidence="1">The sequence shown here is derived from an EMBL/GenBank/DDBJ whole genome shotgun (WGS) entry which is preliminary data.</text>
</comment>
<evidence type="ECO:0008006" key="3">
    <source>
        <dbReference type="Google" id="ProtNLM"/>
    </source>
</evidence>
<keyword evidence="2" id="KW-1185">Reference proteome</keyword>
<name>A0ABQ7K8S5_9FUNG</name>
<evidence type="ECO:0000313" key="1">
    <source>
        <dbReference type="EMBL" id="KAG0294122.1"/>
    </source>
</evidence>
<sequence>MNDSFRHAFNTNVPTRTLQLALLLVQDYEYRNGVEQSDKRVPTLYKSSSLKELALQIGHRLDVSWDRLPYPSTLTSLELDLLYWTNTSEHLGKILKTCPLLEILSIKTKSSRGQHLTWNTLDKKLQPIPFPIRSLSLRNVCLSQYDLENLMFTPHLRSLVLMSPDWRPNSEYNVPRLIAHCKALHITLDTVHFSDIEQPAPPDLELQLAQICPSTSNWILWALDMTPKSMEMLSRWTNFVTTLELCWKPQATVRNNHCCTGDLMVPLRLLHDILCKSAQLVHLKTLKAPIRPQYIDLYDGDDDDFRIDPQGRLTLPPIWSCRGLEILHVELHGKFDPRVFYGYISRVLPQLQELVIIRPEYCESALTVYLHTSSLFWLKEGGLCLLSRLQHLVRLWIKSEGREFRITEDTARMSLSWIIPHSSSCFSSLFYFGERSGGCGGDKAKRREYMEKGENWETLVVGDNNERKPRNRPPPINAKPADAAIWCQLRNLGFYQDVAEMVKEMDSKGFRGLPALKKLALGSSYLKRPEEELDDQFRSKKWYHRFIEE</sequence>
<evidence type="ECO:0000313" key="2">
    <source>
        <dbReference type="Proteomes" id="UP001194696"/>
    </source>
</evidence>
<gene>
    <name evidence="1" type="ORF">BGZ96_001744</name>
</gene>
<organism evidence="1 2">
    <name type="scientific">Linnemannia gamsii</name>
    <dbReference type="NCBI Taxonomy" id="64522"/>
    <lineage>
        <taxon>Eukaryota</taxon>
        <taxon>Fungi</taxon>
        <taxon>Fungi incertae sedis</taxon>
        <taxon>Mucoromycota</taxon>
        <taxon>Mortierellomycotina</taxon>
        <taxon>Mortierellomycetes</taxon>
        <taxon>Mortierellales</taxon>
        <taxon>Mortierellaceae</taxon>
        <taxon>Linnemannia</taxon>
    </lineage>
</organism>
<reference evidence="1 2" key="1">
    <citation type="journal article" date="2020" name="Fungal Divers.">
        <title>Resolving the Mortierellaceae phylogeny through synthesis of multi-gene phylogenetics and phylogenomics.</title>
        <authorList>
            <person name="Vandepol N."/>
            <person name="Liber J."/>
            <person name="Desiro A."/>
            <person name="Na H."/>
            <person name="Kennedy M."/>
            <person name="Barry K."/>
            <person name="Grigoriev I.V."/>
            <person name="Miller A.N."/>
            <person name="O'Donnell K."/>
            <person name="Stajich J.E."/>
            <person name="Bonito G."/>
        </authorList>
    </citation>
    <scope>NUCLEOTIDE SEQUENCE [LARGE SCALE GENOMIC DNA]</scope>
    <source>
        <strain evidence="1 2">AD045</strain>
    </source>
</reference>
<accession>A0ABQ7K8S5</accession>
<protein>
    <recommendedName>
        <fullName evidence="3">F-box domain-containing protein</fullName>
    </recommendedName>
</protein>
<dbReference type="EMBL" id="JAAAIM010000130">
    <property type="protein sequence ID" value="KAG0294122.1"/>
    <property type="molecule type" value="Genomic_DNA"/>
</dbReference>